<evidence type="ECO:0000259" key="8">
    <source>
        <dbReference type="PROSITE" id="PS50059"/>
    </source>
</evidence>
<evidence type="ECO:0000313" key="9">
    <source>
        <dbReference type="EMBL" id="MST48788.1"/>
    </source>
</evidence>
<evidence type="ECO:0000256" key="7">
    <source>
        <dbReference type="SAM" id="SignalP"/>
    </source>
</evidence>
<dbReference type="Proteomes" id="UP000442535">
    <property type="component" value="Unassembled WGS sequence"/>
</dbReference>
<dbReference type="Pfam" id="PF00254">
    <property type="entry name" value="FKBP_C"/>
    <property type="match status" value="1"/>
</dbReference>
<feature type="signal peptide" evidence="7">
    <location>
        <begin position="1"/>
        <end position="24"/>
    </location>
</feature>
<evidence type="ECO:0000256" key="6">
    <source>
        <dbReference type="PROSITE-ProRule" id="PRU00277"/>
    </source>
</evidence>
<keyword evidence="5 6" id="KW-0413">Isomerase</keyword>
<dbReference type="EMBL" id="VUMY01000001">
    <property type="protein sequence ID" value="MST48788.1"/>
    <property type="molecule type" value="Genomic_DNA"/>
</dbReference>
<dbReference type="AlphaFoldDB" id="A0A7K0K063"/>
<sequence length="353" mass="37069">MLKITRFASILAVFGLTVVLSACTNEGKSENAPLANPKACVKTITPAASAEVPEVKPAENAPVPAVTAGTKFGEEPAIAPGEGNAPNDFIRNILISGTGTEVSSGADVVVNYKGQKWNGEVFDSSWGRGSTASFNLHNVVDGWRWGLAGTHVGDRVELVIPPKLGYRELTPDEQALKAAGQQVPGKHELAGETLVFVVDVVFSPPVLAETQLAAYTQVLSKSMPTGAKLPDGLKIYCQPGEEPQPAYVENSKVPSQPRTVWTMEGQGRTIEAGDQIGYVIVYGSWGDAPKSTWTNGSSVSWAQAEDVQAVGKKVGSRAVLVGPPNESAPRGVVQIVDIVDAMSLSDKGAVPAQ</sequence>
<dbReference type="InterPro" id="IPR046357">
    <property type="entry name" value="PPIase_dom_sf"/>
</dbReference>
<organism evidence="9 10">
    <name type="scientific">Mobiluncus porci</name>
    <dbReference type="NCBI Taxonomy" id="2652278"/>
    <lineage>
        <taxon>Bacteria</taxon>
        <taxon>Bacillati</taxon>
        <taxon>Actinomycetota</taxon>
        <taxon>Actinomycetes</taxon>
        <taxon>Actinomycetales</taxon>
        <taxon>Actinomycetaceae</taxon>
        <taxon>Mobiluncus</taxon>
    </lineage>
</organism>
<evidence type="ECO:0000256" key="3">
    <source>
        <dbReference type="ARBA" id="ARBA00013194"/>
    </source>
</evidence>
<evidence type="ECO:0000256" key="4">
    <source>
        <dbReference type="ARBA" id="ARBA00023110"/>
    </source>
</evidence>
<dbReference type="PROSITE" id="PS51257">
    <property type="entry name" value="PROKAR_LIPOPROTEIN"/>
    <property type="match status" value="1"/>
</dbReference>
<dbReference type="InterPro" id="IPR001179">
    <property type="entry name" value="PPIase_FKBP_dom"/>
</dbReference>
<accession>A0A7K0K063</accession>
<dbReference type="EC" id="5.2.1.8" evidence="3 6"/>
<name>A0A7K0K063_9ACTO</name>
<reference evidence="9 10" key="1">
    <citation type="submission" date="2019-08" db="EMBL/GenBank/DDBJ databases">
        <title>In-depth cultivation of the pig gut microbiome towards novel bacterial diversity and tailored functional studies.</title>
        <authorList>
            <person name="Wylensek D."/>
            <person name="Hitch T.C.A."/>
            <person name="Clavel T."/>
        </authorList>
    </citation>
    <scope>NUCLEOTIDE SEQUENCE [LARGE SCALE GENOMIC DNA]</scope>
    <source>
        <strain evidence="9 10">RF-GAM-744-WT-7</strain>
    </source>
</reference>
<dbReference type="RefSeq" id="WP_154542784.1">
    <property type="nucleotide sequence ID" value="NZ_VUMY01000001.1"/>
</dbReference>
<dbReference type="GO" id="GO:0003755">
    <property type="term" value="F:peptidyl-prolyl cis-trans isomerase activity"/>
    <property type="evidence" value="ECO:0007669"/>
    <property type="project" value="UniProtKB-KW"/>
</dbReference>
<dbReference type="SUPFAM" id="SSF54534">
    <property type="entry name" value="FKBP-like"/>
    <property type="match status" value="1"/>
</dbReference>
<protein>
    <recommendedName>
        <fullName evidence="3 6">peptidylprolyl isomerase</fullName>
        <ecNumber evidence="3 6">5.2.1.8</ecNumber>
    </recommendedName>
</protein>
<keyword evidence="7" id="KW-0732">Signal</keyword>
<comment type="similarity">
    <text evidence="2">Belongs to the FKBP-type PPIase family.</text>
</comment>
<dbReference type="PANTHER" id="PTHR43811">
    <property type="entry name" value="FKBP-TYPE PEPTIDYL-PROLYL CIS-TRANS ISOMERASE FKPA"/>
    <property type="match status" value="1"/>
</dbReference>
<dbReference type="PANTHER" id="PTHR43811:SF19">
    <property type="entry name" value="39 KDA FK506-BINDING NUCLEAR PROTEIN"/>
    <property type="match status" value="1"/>
</dbReference>
<keyword evidence="10" id="KW-1185">Reference proteome</keyword>
<feature type="domain" description="PPIase FKBP-type" evidence="8">
    <location>
        <begin position="105"/>
        <end position="199"/>
    </location>
</feature>
<gene>
    <name evidence="9" type="ORF">FYJ63_00680</name>
</gene>
<evidence type="ECO:0000313" key="10">
    <source>
        <dbReference type="Proteomes" id="UP000442535"/>
    </source>
</evidence>
<evidence type="ECO:0000256" key="5">
    <source>
        <dbReference type="ARBA" id="ARBA00023235"/>
    </source>
</evidence>
<keyword evidence="4 6" id="KW-0697">Rotamase</keyword>
<proteinExistence type="inferred from homology"/>
<evidence type="ECO:0000256" key="1">
    <source>
        <dbReference type="ARBA" id="ARBA00000971"/>
    </source>
</evidence>
<feature type="chain" id="PRO_5038384035" description="peptidylprolyl isomerase" evidence="7">
    <location>
        <begin position="25"/>
        <end position="353"/>
    </location>
</feature>
<evidence type="ECO:0000256" key="2">
    <source>
        <dbReference type="ARBA" id="ARBA00006577"/>
    </source>
</evidence>
<dbReference type="PROSITE" id="PS50059">
    <property type="entry name" value="FKBP_PPIASE"/>
    <property type="match status" value="1"/>
</dbReference>
<comment type="caution">
    <text evidence="9">The sequence shown here is derived from an EMBL/GenBank/DDBJ whole genome shotgun (WGS) entry which is preliminary data.</text>
</comment>
<dbReference type="Gene3D" id="3.10.50.40">
    <property type="match status" value="1"/>
</dbReference>
<comment type="catalytic activity">
    <reaction evidence="1 6">
        <text>[protein]-peptidylproline (omega=180) = [protein]-peptidylproline (omega=0)</text>
        <dbReference type="Rhea" id="RHEA:16237"/>
        <dbReference type="Rhea" id="RHEA-COMP:10747"/>
        <dbReference type="Rhea" id="RHEA-COMP:10748"/>
        <dbReference type="ChEBI" id="CHEBI:83833"/>
        <dbReference type="ChEBI" id="CHEBI:83834"/>
        <dbReference type="EC" id="5.2.1.8"/>
    </reaction>
</comment>